<sequence>VRGSSYQNKRNKGQDISAGNSTTMGRSPCCDENGLKKGPWTPEEDEKLVQYIHKHGHGSWRALPKLAGLNRCGKSCRLRWTNYLRPDIKRGKFSQDEEQTILHLHSVLGNKWSAIATHLPGRTDNEIKNFWNTHLKKKLIQMGFDPMTHQPIRTDLFSSLPHLLALANFRDLIMDHHPIDEHAMRLQAETVQLAKLQYLQHLLQSAASMTVPNSSYGQNGITDMEAAVNLLNSIPSIKENPLLNSPQVVLEINPAASFSRPGNSTSQPLHHPSLLAHLSDPQIPFSLQTSFNGTEMGQGSEFTLVSQGSDNPPHDDHDPSSWPVNLPFTTSSVELPALADHESSISNIPGDGTSSTPSYGGVSSYWSELFFDDPIMHEIA</sequence>
<dbReference type="SMART" id="SM00717">
    <property type="entry name" value="SANT"/>
    <property type="match status" value="2"/>
</dbReference>
<dbReference type="InterPro" id="IPR017930">
    <property type="entry name" value="Myb_dom"/>
</dbReference>
<dbReference type="Gramene" id="Jr08_06160_p1">
    <property type="protein sequence ID" value="cds.Jr08_06160_p1"/>
    <property type="gene ID" value="Jr08_06160"/>
</dbReference>
<evidence type="ECO:0000313" key="8">
    <source>
        <dbReference type="EMBL" id="KAF5461882.1"/>
    </source>
</evidence>
<accession>A0A833UFH2</accession>
<dbReference type="GO" id="GO:0005634">
    <property type="term" value="C:nucleus"/>
    <property type="evidence" value="ECO:0007669"/>
    <property type="project" value="UniProtKB-SubCell"/>
</dbReference>
<evidence type="ECO:0000256" key="1">
    <source>
        <dbReference type="ARBA" id="ARBA00004123"/>
    </source>
</evidence>
<comment type="subcellular location">
    <subcellularLocation>
        <location evidence="1">Nucleus</location>
    </subcellularLocation>
</comment>
<evidence type="ECO:0000259" key="7">
    <source>
        <dbReference type="PROSITE" id="PS51294"/>
    </source>
</evidence>
<evidence type="ECO:0000256" key="4">
    <source>
        <dbReference type="ARBA" id="ARBA00023242"/>
    </source>
</evidence>
<dbReference type="Pfam" id="PF00249">
    <property type="entry name" value="Myb_DNA-binding"/>
    <property type="match status" value="2"/>
</dbReference>
<keyword evidence="4" id="KW-0539">Nucleus</keyword>
<dbReference type="PANTHER" id="PTHR47994:SF5">
    <property type="entry name" value="F14D16.11-RELATED"/>
    <property type="match status" value="1"/>
</dbReference>
<dbReference type="PROSITE" id="PS50090">
    <property type="entry name" value="MYB_LIKE"/>
    <property type="match status" value="2"/>
</dbReference>
<comment type="caution">
    <text evidence="8">The sequence shown here is derived from an EMBL/GenBank/DDBJ whole genome shotgun (WGS) entry which is preliminary data.</text>
</comment>
<gene>
    <name evidence="8" type="ORF">F2P56_017943</name>
</gene>
<evidence type="ECO:0000256" key="2">
    <source>
        <dbReference type="ARBA" id="ARBA00022737"/>
    </source>
</evidence>
<protein>
    <recommendedName>
        <fullName evidence="10">Transcription factor MYB93-like</fullName>
    </recommendedName>
</protein>
<dbReference type="InterPro" id="IPR001005">
    <property type="entry name" value="SANT/Myb"/>
</dbReference>
<feature type="compositionally biased region" description="Polar residues" evidence="5">
    <location>
        <begin position="296"/>
        <end position="308"/>
    </location>
</feature>
<dbReference type="FunFam" id="1.10.10.60:FF:000001">
    <property type="entry name" value="MYB-related transcription factor"/>
    <property type="match status" value="1"/>
</dbReference>
<proteinExistence type="predicted"/>
<dbReference type="EMBL" id="LIHL02000008">
    <property type="protein sequence ID" value="KAF5461882.1"/>
    <property type="molecule type" value="Genomic_DNA"/>
</dbReference>
<feature type="domain" description="HTH myb-type" evidence="7">
    <location>
        <begin position="85"/>
        <end position="139"/>
    </location>
</feature>
<keyword evidence="2" id="KW-0677">Repeat</keyword>
<dbReference type="SUPFAM" id="SSF46689">
    <property type="entry name" value="Homeodomain-like"/>
    <property type="match status" value="1"/>
</dbReference>
<feature type="domain" description="Myb-like" evidence="6">
    <location>
        <begin position="32"/>
        <end position="84"/>
    </location>
</feature>
<dbReference type="FunFam" id="1.10.10.60:FF:000349">
    <property type="entry name" value="Transcription factor MYB39"/>
    <property type="match status" value="1"/>
</dbReference>
<evidence type="ECO:0008006" key="10">
    <source>
        <dbReference type="Google" id="ProtNLM"/>
    </source>
</evidence>
<dbReference type="PANTHER" id="PTHR47994">
    <property type="entry name" value="F14D16.11-RELATED"/>
    <property type="match status" value="1"/>
</dbReference>
<reference evidence="8" key="1">
    <citation type="submission" date="2015-10" db="EMBL/GenBank/DDBJ databases">
        <authorList>
            <person name="Martinez-Garcia P.J."/>
            <person name="Crepeau M.W."/>
            <person name="Puiu D."/>
            <person name="Gonzalez-Ibeas D."/>
            <person name="Whalen J."/>
            <person name="Stevens K."/>
            <person name="Paul R."/>
            <person name="Butterfield T."/>
            <person name="Britton M."/>
            <person name="Reagan R."/>
            <person name="Chakraborty S."/>
            <person name="Walawage S.L."/>
            <person name="Vasquez-Gross H.A."/>
            <person name="Cardeno C."/>
            <person name="Famula R."/>
            <person name="Pratt K."/>
            <person name="Kuruganti S."/>
            <person name="Aradhya M.K."/>
            <person name="Leslie C.A."/>
            <person name="Dandekar A.M."/>
            <person name="Salzberg S.L."/>
            <person name="Wegrzyn J.L."/>
            <person name="Langley C.H."/>
            <person name="Neale D.B."/>
        </authorList>
    </citation>
    <scope>NUCLEOTIDE SEQUENCE</scope>
    <source>
        <tissue evidence="8">Leaves</tissue>
    </source>
</reference>
<feature type="domain" description="HTH myb-type" evidence="7">
    <location>
        <begin position="32"/>
        <end position="84"/>
    </location>
</feature>
<dbReference type="AlphaFoldDB" id="A0A833UFH2"/>
<reference evidence="8" key="2">
    <citation type="submission" date="2020-03" db="EMBL/GenBank/DDBJ databases">
        <title>Walnut 2.0.</title>
        <authorList>
            <person name="Marrano A."/>
            <person name="Britton M."/>
            <person name="Zimin A.V."/>
            <person name="Zaini P.A."/>
            <person name="Workman R."/>
            <person name="Puiu D."/>
            <person name="Bianco L."/>
            <person name="Allen B.J."/>
            <person name="Troggio M."/>
            <person name="Leslie C.A."/>
            <person name="Timp W."/>
            <person name="Dendekar A."/>
            <person name="Salzberg S.L."/>
            <person name="Neale D.B."/>
        </authorList>
    </citation>
    <scope>NUCLEOTIDE SEQUENCE</scope>
    <source>
        <tissue evidence="8">Leaves</tissue>
    </source>
</reference>
<evidence type="ECO:0000313" key="9">
    <source>
        <dbReference type="Proteomes" id="UP000619265"/>
    </source>
</evidence>
<dbReference type="CDD" id="cd00167">
    <property type="entry name" value="SANT"/>
    <property type="match status" value="2"/>
</dbReference>
<feature type="region of interest" description="Disordered" evidence="5">
    <location>
        <begin position="1"/>
        <end position="37"/>
    </location>
</feature>
<dbReference type="Gene3D" id="1.10.10.60">
    <property type="entry name" value="Homeodomain-like"/>
    <property type="match status" value="2"/>
</dbReference>
<evidence type="ECO:0000256" key="5">
    <source>
        <dbReference type="SAM" id="MobiDB-lite"/>
    </source>
</evidence>
<keyword evidence="3" id="KW-0238">DNA-binding</keyword>
<dbReference type="GO" id="GO:0003677">
    <property type="term" value="F:DNA binding"/>
    <property type="evidence" value="ECO:0007669"/>
    <property type="project" value="UniProtKB-KW"/>
</dbReference>
<feature type="region of interest" description="Disordered" evidence="5">
    <location>
        <begin position="296"/>
        <end position="322"/>
    </location>
</feature>
<dbReference type="InterPro" id="IPR009057">
    <property type="entry name" value="Homeodomain-like_sf"/>
</dbReference>
<evidence type="ECO:0000256" key="3">
    <source>
        <dbReference type="ARBA" id="ARBA00023125"/>
    </source>
</evidence>
<name>A0A833UFH2_JUGRE</name>
<evidence type="ECO:0000259" key="6">
    <source>
        <dbReference type="PROSITE" id="PS50090"/>
    </source>
</evidence>
<dbReference type="PROSITE" id="PS51294">
    <property type="entry name" value="HTH_MYB"/>
    <property type="match status" value="2"/>
</dbReference>
<dbReference type="Proteomes" id="UP000619265">
    <property type="component" value="Unassembled WGS sequence"/>
</dbReference>
<feature type="domain" description="Myb-like" evidence="6">
    <location>
        <begin position="85"/>
        <end position="135"/>
    </location>
</feature>
<dbReference type="InterPro" id="IPR015495">
    <property type="entry name" value="Myb_TF_plants"/>
</dbReference>
<feature type="non-terminal residue" evidence="8">
    <location>
        <position position="1"/>
    </location>
</feature>
<organism evidence="8 9">
    <name type="scientific">Juglans regia</name>
    <name type="common">English walnut</name>
    <dbReference type="NCBI Taxonomy" id="51240"/>
    <lineage>
        <taxon>Eukaryota</taxon>
        <taxon>Viridiplantae</taxon>
        <taxon>Streptophyta</taxon>
        <taxon>Embryophyta</taxon>
        <taxon>Tracheophyta</taxon>
        <taxon>Spermatophyta</taxon>
        <taxon>Magnoliopsida</taxon>
        <taxon>eudicotyledons</taxon>
        <taxon>Gunneridae</taxon>
        <taxon>Pentapetalae</taxon>
        <taxon>rosids</taxon>
        <taxon>fabids</taxon>
        <taxon>Fagales</taxon>
        <taxon>Juglandaceae</taxon>
        <taxon>Juglans</taxon>
    </lineage>
</organism>